<accession>K9YSD2</accession>
<sequence length="287" mass="32281">MTIALREDIVYILLEKIGQSAYENNEGKEISFTEADFAGREMTESDLLGHLDYLNQKQYIEAEFEGNAYAKQDDVPNVANPEQVEEFRVANTLGAEDGPLPHLIRFKQAKLTEKGKQILKKMEANKPEALGKGPTSPIASENEPFLEKVKLKAGVDDIFDARDISEVVFRTMRDLMTTEAADRVSDELKGEKAVPSDDQSLQDDISQLWKDTNPIVAFLSRVRPVLNIDDETFLFRIRQEGGLQRGIEPEVAINAVFSATKDELSQDRIKEVAKALPGKIRQLWEKA</sequence>
<reference evidence="1" key="1">
    <citation type="submission" date="2012-04" db="EMBL/GenBank/DDBJ databases">
        <title>Finished genome of Dactylococcopsis salina PCC 8305.</title>
        <authorList>
            <consortium name="US DOE Joint Genome Institute"/>
            <person name="Gugger M."/>
            <person name="Coursin T."/>
            <person name="Rippka R."/>
            <person name="Tandeau De Marsac N."/>
            <person name="Huntemann M."/>
            <person name="Wei C.-L."/>
            <person name="Han J."/>
            <person name="Detter J.C."/>
            <person name="Han C."/>
            <person name="Tapia R."/>
            <person name="Daligault H."/>
            <person name="Chen A."/>
            <person name="Krypides N."/>
            <person name="Mavromatis K."/>
            <person name="Markowitz V."/>
            <person name="Szeto E."/>
            <person name="Ivanova N."/>
            <person name="Ovchinnikova G."/>
            <person name="Pagani I."/>
            <person name="Pati A."/>
            <person name="Goodwin L."/>
            <person name="Peters L."/>
            <person name="Pitluck S."/>
            <person name="Woyke T."/>
            <person name="Kerfeld C."/>
        </authorList>
    </citation>
    <scope>NUCLEOTIDE SEQUENCE [LARGE SCALE GENOMIC DNA]</scope>
    <source>
        <strain evidence="1">PCC 8305</strain>
    </source>
</reference>
<dbReference type="HOGENOM" id="CLU_979044_0_0_3"/>
<gene>
    <name evidence="1" type="ORF">Dacsa_1084</name>
</gene>
<dbReference type="STRING" id="13035.Dacsa_1084"/>
<evidence type="ECO:0000313" key="2">
    <source>
        <dbReference type="Proteomes" id="UP000010482"/>
    </source>
</evidence>
<organism evidence="1 2">
    <name type="scientific">Dactylococcopsis salina (strain PCC 8305)</name>
    <name type="common">Myxobactron salinum</name>
    <dbReference type="NCBI Taxonomy" id="13035"/>
    <lineage>
        <taxon>Bacteria</taxon>
        <taxon>Bacillati</taxon>
        <taxon>Cyanobacteriota</taxon>
        <taxon>Cyanophyceae</taxon>
        <taxon>Nodosilineales</taxon>
        <taxon>Cymatolegaceae</taxon>
        <taxon>Dactylococcopsis</taxon>
    </lineage>
</organism>
<evidence type="ECO:0000313" key="1">
    <source>
        <dbReference type="EMBL" id="AFZ49789.1"/>
    </source>
</evidence>
<dbReference type="OrthoDB" id="483793at2"/>
<dbReference type="AlphaFoldDB" id="K9YSD2"/>
<dbReference type="InterPro" id="IPR038282">
    <property type="entry name" value="DUF2267_sf"/>
</dbReference>
<keyword evidence="2" id="KW-1185">Reference proteome</keyword>
<dbReference type="eggNOG" id="COG5502">
    <property type="taxonomic scope" value="Bacteria"/>
</dbReference>
<protein>
    <recommendedName>
        <fullName evidence="3">DUF2267 domain-containing protein</fullName>
    </recommendedName>
</protein>
<dbReference type="Gene3D" id="1.10.490.110">
    <property type="entry name" value="Uncharacterized conserved protein DUF2267"/>
    <property type="match status" value="1"/>
</dbReference>
<name>K9YSD2_DACS8</name>
<dbReference type="RefSeq" id="WP_015228798.1">
    <property type="nucleotide sequence ID" value="NC_019780.1"/>
</dbReference>
<dbReference type="PATRIC" id="fig|13035.3.peg.1218"/>
<evidence type="ECO:0008006" key="3">
    <source>
        <dbReference type="Google" id="ProtNLM"/>
    </source>
</evidence>
<dbReference type="KEGG" id="dsl:Dacsa_1084"/>
<dbReference type="Pfam" id="PF10025">
    <property type="entry name" value="DUF2267"/>
    <property type="match status" value="1"/>
</dbReference>
<dbReference type="EMBL" id="CP003944">
    <property type="protein sequence ID" value="AFZ49789.1"/>
    <property type="molecule type" value="Genomic_DNA"/>
</dbReference>
<proteinExistence type="predicted"/>
<dbReference type="Proteomes" id="UP000010482">
    <property type="component" value="Chromosome"/>
</dbReference>
<dbReference type="InterPro" id="IPR018727">
    <property type="entry name" value="DUF2267"/>
</dbReference>